<evidence type="ECO:0000256" key="1">
    <source>
        <dbReference type="SAM" id="Phobius"/>
    </source>
</evidence>
<protein>
    <submittedName>
        <fullName evidence="2">Uncharacterized protein</fullName>
    </submittedName>
</protein>
<organism evidence="2">
    <name type="scientific">marine metagenome</name>
    <dbReference type="NCBI Taxonomy" id="408172"/>
    <lineage>
        <taxon>unclassified sequences</taxon>
        <taxon>metagenomes</taxon>
        <taxon>ecological metagenomes</taxon>
    </lineage>
</organism>
<evidence type="ECO:0000313" key="2">
    <source>
        <dbReference type="EMBL" id="SVE47676.1"/>
    </source>
</evidence>
<gene>
    <name evidence="2" type="ORF">METZ01_LOCUS500530</name>
</gene>
<dbReference type="AlphaFoldDB" id="A0A383DT16"/>
<proteinExistence type="predicted"/>
<keyword evidence="1" id="KW-0812">Transmembrane</keyword>
<keyword evidence="1" id="KW-1133">Transmembrane helix</keyword>
<sequence length="43" mass="4408">MDTAGTALSLQGRGRRSWVLVSVLAFGAGALWLAFSGAGPFVL</sequence>
<name>A0A383DT16_9ZZZZ</name>
<accession>A0A383DT16</accession>
<feature type="transmembrane region" description="Helical" evidence="1">
    <location>
        <begin position="18"/>
        <end position="35"/>
    </location>
</feature>
<feature type="non-terminal residue" evidence="2">
    <location>
        <position position="43"/>
    </location>
</feature>
<dbReference type="EMBL" id="UINC01219966">
    <property type="protein sequence ID" value="SVE47676.1"/>
    <property type="molecule type" value="Genomic_DNA"/>
</dbReference>
<reference evidence="2" key="1">
    <citation type="submission" date="2018-05" db="EMBL/GenBank/DDBJ databases">
        <authorList>
            <person name="Lanie J.A."/>
            <person name="Ng W.-L."/>
            <person name="Kazmierczak K.M."/>
            <person name="Andrzejewski T.M."/>
            <person name="Davidsen T.M."/>
            <person name="Wayne K.J."/>
            <person name="Tettelin H."/>
            <person name="Glass J.I."/>
            <person name="Rusch D."/>
            <person name="Podicherti R."/>
            <person name="Tsui H.-C.T."/>
            <person name="Winkler M.E."/>
        </authorList>
    </citation>
    <scope>NUCLEOTIDE SEQUENCE</scope>
</reference>
<keyword evidence="1" id="KW-0472">Membrane</keyword>